<keyword evidence="4" id="KW-1185">Reference proteome</keyword>
<proteinExistence type="inferred from homology"/>
<dbReference type="InterPro" id="IPR005545">
    <property type="entry name" value="YCII"/>
</dbReference>
<dbReference type="RefSeq" id="WP_096057302.1">
    <property type="nucleotide sequence ID" value="NZ_CP023344.1"/>
</dbReference>
<dbReference type="SUPFAM" id="SSF54909">
    <property type="entry name" value="Dimeric alpha+beta barrel"/>
    <property type="match status" value="1"/>
</dbReference>
<name>A0A290QB48_9BACT</name>
<dbReference type="EMBL" id="CP023344">
    <property type="protein sequence ID" value="ATC65673.1"/>
    <property type="molecule type" value="Genomic_DNA"/>
</dbReference>
<dbReference type="PANTHER" id="PTHR35174">
    <property type="entry name" value="BLL7171 PROTEIN-RELATED"/>
    <property type="match status" value="1"/>
</dbReference>
<reference evidence="3 4" key="1">
    <citation type="submission" date="2017-09" db="EMBL/GenBank/DDBJ databases">
        <title>Complete genome sequence of Verrucomicrobial strain HZ-65, isolated from freshwater.</title>
        <authorList>
            <person name="Choi A."/>
        </authorList>
    </citation>
    <scope>NUCLEOTIDE SEQUENCE [LARGE SCALE GENOMIC DNA]</scope>
    <source>
        <strain evidence="3 4">HZ-65</strain>
    </source>
</reference>
<accession>A0A290QB48</accession>
<evidence type="ECO:0000259" key="2">
    <source>
        <dbReference type="Pfam" id="PF03795"/>
    </source>
</evidence>
<evidence type="ECO:0000313" key="3">
    <source>
        <dbReference type="EMBL" id="ATC65673.1"/>
    </source>
</evidence>
<evidence type="ECO:0000256" key="1">
    <source>
        <dbReference type="ARBA" id="ARBA00007689"/>
    </source>
</evidence>
<gene>
    <name evidence="3" type="ORF">CMV30_17925</name>
</gene>
<dbReference type="Pfam" id="PF03795">
    <property type="entry name" value="YCII"/>
    <property type="match status" value="1"/>
</dbReference>
<evidence type="ECO:0000313" key="4">
    <source>
        <dbReference type="Proteomes" id="UP000217265"/>
    </source>
</evidence>
<dbReference type="PANTHER" id="PTHR35174:SF3">
    <property type="entry name" value="BLL7171 PROTEIN"/>
    <property type="match status" value="1"/>
</dbReference>
<dbReference type="KEGG" id="vbh:CMV30_17925"/>
<dbReference type="OrthoDB" id="9807535at2"/>
<feature type="domain" description="YCII-related" evidence="2">
    <location>
        <begin position="16"/>
        <end position="114"/>
    </location>
</feature>
<organism evidence="3 4">
    <name type="scientific">Nibricoccus aquaticus</name>
    <dbReference type="NCBI Taxonomy" id="2576891"/>
    <lineage>
        <taxon>Bacteria</taxon>
        <taxon>Pseudomonadati</taxon>
        <taxon>Verrucomicrobiota</taxon>
        <taxon>Opitutia</taxon>
        <taxon>Opitutales</taxon>
        <taxon>Opitutaceae</taxon>
        <taxon>Nibricoccus</taxon>
    </lineage>
</organism>
<dbReference type="AlphaFoldDB" id="A0A290QB48"/>
<sequence>MATTAVPFMLIFRESPEYYSGMSEDKRRQILSTWNAWYDGLARQGKATGGNALDIATSRTVSGPHGERLVDGPYAEAKEAIAGYFMLSVSGMEEATEIARHCPNLAYGMTVEVRPLATACHIAKSLAMDSMREPIRS</sequence>
<dbReference type="Gene3D" id="3.30.70.1060">
    <property type="entry name" value="Dimeric alpha+beta barrel"/>
    <property type="match status" value="1"/>
</dbReference>
<comment type="similarity">
    <text evidence="1">Belongs to the YciI family.</text>
</comment>
<protein>
    <recommendedName>
        <fullName evidence="2">YCII-related domain-containing protein</fullName>
    </recommendedName>
</protein>
<dbReference type="Proteomes" id="UP000217265">
    <property type="component" value="Chromosome"/>
</dbReference>
<dbReference type="InterPro" id="IPR011008">
    <property type="entry name" value="Dimeric_a/b-barrel"/>
</dbReference>